<accession>A0A812HYT0</accession>
<feature type="transmembrane region" description="Helical" evidence="2">
    <location>
        <begin position="129"/>
        <end position="148"/>
    </location>
</feature>
<feature type="transmembrane region" description="Helical" evidence="2">
    <location>
        <begin position="160"/>
        <end position="180"/>
    </location>
</feature>
<dbReference type="Proteomes" id="UP000604046">
    <property type="component" value="Unassembled WGS sequence"/>
</dbReference>
<proteinExistence type="predicted"/>
<keyword evidence="2" id="KW-0472">Membrane</keyword>
<keyword evidence="2" id="KW-0812">Transmembrane</keyword>
<dbReference type="OrthoDB" id="10558155at2759"/>
<evidence type="ECO:0000256" key="1">
    <source>
        <dbReference type="SAM" id="MobiDB-lite"/>
    </source>
</evidence>
<sequence>MVIIMAQESTTACNLVEIPGLVCQMGQTPWADGPLLDAAIARSLVASVFLGILAVHWFFALSSKSSNFQRKTQQTSTQIREEQIDKLGVQEVDNILARSWFTACRSFFAHAQLGPICCEMCKAWQSFDLAPAMWLVGLCSGYVIYLLVANEAVPATSKMARLTCGMIHASVFFGFLGAVLSDKADTDDFVAQREMIARGQLILAVVFPDRDFLLVMSGFWFAANVGTTVWTCGFDGLTVWFWTTQAFHLSITCLAIPITILNIHRDRMEAFIQAEDSGALVSAFQCMLRGVCDGNVILDGSTHICGASNFLPRLLRTQEDLTGRKFSDFITEEKGYGYTRLEDFLAESTADGVNDYATPRCLRVTMKGDRGRQIPVDVFHVVLPKRLSRLGDSSDRHLLALIEDADARLKAEDPSSPSCRNRLTGTGSFAKSRDSPGSECGSSSCDGDAVEVLEELSQIRFVLDCSTDLFDISEAHLHFDRMTSQPTLKLGMPTLKRFVRPSDWPALKTNLRQYASAASEGRCPAPQALPPVMIQVPGECHKYLCARQVSVRPLYSGFRPPGGPTYLHVTLNNFHNTPRQMQARFMGDVHEDPSEELSESQESWDEHDRRLYRLLTNGVVTS</sequence>
<feature type="region of interest" description="Disordered" evidence="1">
    <location>
        <begin position="411"/>
        <end position="444"/>
    </location>
</feature>
<gene>
    <name evidence="3" type="ORF">SNAT2548_LOCUS2181</name>
</gene>
<evidence type="ECO:0008006" key="5">
    <source>
        <dbReference type="Google" id="ProtNLM"/>
    </source>
</evidence>
<keyword evidence="4" id="KW-1185">Reference proteome</keyword>
<protein>
    <recommendedName>
        <fullName evidence="5">PAS domain-containing protein</fullName>
    </recommendedName>
</protein>
<organism evidence="3 4">
    <name type="scientific">Symbiodinium natans</name>
    <dbReference type="NCBI Taxonomy" id="878477"/>
    <lineage>
        <taxon>Eukaryota</taxon>
        <taxon>Sar</taxon>
        <taxon>Alveolata</taxon>
        <taxon>Dinophyceae</taxon>
        <taxon>Suessiales</taxon>
        <taxon>Symbiodiniaceae</taxon>
        <taxon>Symbiodinium</taxon>
    </lineage>
</organism>
<dbReference type="EMBL" id="CAJNDS010000122">
    <property type="protein sequence ID" value="CAE6965961.1"/>
    <property type="molecule type" value="Genomic_DNA"/>
</dbReference>
<feature type="transmembrane region" description="Helical" evidence="2">
    <location>
        <begin position="39"/>
        <end position="61"/>
    </location>
</feature>
<keyword evidence="2" id="KW-1133">Transmembrane helix</keyword>
<name>A0A812HYT0_9DINO</name>
<dbReference type="AlphaFoldDB" id="A0A812HYT0"/>
<evidence type="ECO:0000313" key="4">
    <source>
        <dbReference type="Proteomes" id="UP000604046"/>
    </source>
</evidence>
<evidence type="ECO:0000313" key="3">
    <source>
        <dbReference type="EMBL" id="CAE6965961.1"/>
    </source>
</evidence>
<feature type="transmembrane region" description="Helical" evidence="2">
    <location>
        <begin position="242"/>
        <end position="263"/>
    </location>
</feature>
<evidence type="ECO:0000256" key="2">
    <source>
        <dbReference type="SAM" id="Phobius"/>
    </source>
</evidence>
<feature type="compositionally biased region" description="Polar residues" evidence="1">
    <location>
        <begin position="415"/>
        <end position="429"/>
    </location>
</feature>
<comment type="caution">
    <text evidence="3">The sequence shown here is derived from an EMBL/GenBank/DDBJ whole genome shotgun (WGS) entry which is preliminary data.</text>
</comment>
<reference evidence="3" key="1">
    <citation type="submission" date="2021-02" db="EMBL/GenBank/DDBJ databases">
        <authorList>
            <person name="Dougan E. K."/>
            <person name="Rhodes N."/>
            <person name="Thang M."/>
            <person name="Chan C."/>
        </authorList>
    </citation>
    <scope>NUCLEOTIDE SEQUENCE</scope>
</reference>